<dbReference type="Proteomes" id="UP000060487">
    <property type="component" value="Unassembled WGS sequence"/>
</dbReference>
<gene>
    <name evidence="3" type="ORF">ASN18_3313</name>
</gene>
<protein>
    <submittedName>
        <fullName evidence="3">Membrane protease subunit, stomatin/prohibitin</fullName>
    </submittedName>
</protein>
<evidence type="ECO:0000313" key="4">
    <source>
        <dbReference type="Proteomes" id="UP000060487"/>
    </source>
</evidence>
<comment type="subcellular location">
    <subcellularLocation>
        <location evidence="1">Membrane</location>
        <topology evidence="1">Single-pass membrane protein</topology>
    </subcellularLocation>
</comment>
<comment type="caution">
    <text evidence="3">The sequence shown here is derived from an EMBL/GenBank/DDBJ whole genome shotgun (WGS) entry which is preliminary data.</text>
</comment>
<dbReference type="EMBL" id="LNQR01000137">
    <property type="protein sequence ID" value="KWT74920.1"/>
    <property type="molecule type" value="Genomic_DNA"/>
</dbReference>
<evidence type="ECO:0000259" key="2">
    <source>
        <dbReference type="Pfam" id="PF01145"/>
    </source>
</evidence>
<name>A0ABR5SB24_9BACT</name>
<dbReference type="GO" id="GO:0008233">
    <property type="term" value="F:peptidase activity"/>
    <property type="evidence" value="ECO:0007669"/>
    <property type="project" value="UniProtKB-KW"/>
</dbReference>
<dbReference type="Pfam" id="PF01145">
    <property type="entry name" value="Band_7"/>
    <property type="match status" value="1"/>
</dbReference>
<keyword evidence="4" id="KW-1185">Reference proteome</keyword>
<accession>A0ABR5SB24</accession>
<dbReference type="InterPro" id="IPR036013">
    <property type="entry name" value="Band_7/SPFH_dom_sf"/>
</dbReference>
<sequence>MLDYSSTALGGIVMLGFKYIKFDPMVYVIHYKNGKVIREGRGLSFFYFAPNSSIVAIPLGSNDMQFIFNESTADFQTVSIQGQIVYKIEDSRQLAELLDFSVDEKGSYKNKDHEKLNQRLVCEAQTATSAFIQGLTLRESIRSAKKIEEKIITGLKASNAVSILGVTPLSVNILAVRATPEMERALEAETREALQQEADHAIHERRHNAVEQERIIKESELNTEIAVEEKKKQITEKKMEAEILIEQNKRRIREMAMDADIAVETLRKSLIDIKVENDKKEADSQGYTLTATLSPYKDMDWRILSAINKDALDPRLNIALAFRELAERAEKIGTLNISPDLLESLLNAKNKK</sequence>
<organism evidence="3 4">
    <name type="scientific">Candidatus Magnetominusculus xianensis</name>
    <dbReference type="NCBI Taxonomy" id="1748249"/>
    <lineage>
        <taxon>Bacteria</taxon>
        <taxon>Pseudomonadati</taxon>
        <taxon>Nitrospirota</taxon>
        <taxon>Nitrospiria</taxon>
        <taxon>Nitrospirales</taxon>
        <taxon>Nitrospiraceae</taxon>
        <taxon>Candidatus Magnetominusculus</taxon>
    </lineage>
</organism>
<proteinExistence type="predicted"/>
<evidence type="ECO:0000313" key="3">
    <source>
        <dbReference type="EMBL" id="KWT74920.1"/>
    </source>
</evidence>
<dbReference type="InterPro" id="IPR001107">
    <property type="entry name" value="Band_7"/>
</dbReference>
<dbReference type="GO" id="GO:0006508">
    <property type="term" value="P:proteolysis"/>
    <property type="evidence" value="ECO:0007669"/>
    <property type="project" value="UniProtKB-KW"/>
</dbReference>
<reference evidence="3 4" key="1">
    <citation type="submission" date="2015-11" db="EMBL/GenBank/DDBJ databases">
        <authorList>
            <person name="Lin W."/>
        </authorList>
    </citation>
    <scope>NUCLEOTIDE SEQUENCE [LARGE SCALE GENOMIC DNA]</scope>
    <source>
        <strain evidence="3 4">HCH-1</strain>
    </source>
</reference>
<keyword evidence="3" id="KW-0645">Protease</keyword>
<dbReference type="Gene3D" id="3.30.479.30">
    <property type="entry name" value="Band 7 domain"/>
    <property type="match status" value="1"/>
</dbReference>
<feature type="domain" description="Band 7" evidence="2">
    <location>
        <begin position="28"/>
        <end position="204"/>
    </location>
</feature>
<dbReference type="SUPFAM" id="SSF117892">
    <property type="entry name" value="Band 7/SPFH domain"/>
    <property type="match status" value="1"/>
</dbReference>
<keyword evidence="3" id="KW-0378">Hydrolase</keyword>
<evidence type="ECO:0000256" key="1">
    <source>
        <dbReference type="ARBA" id="ARBA00004167"/>
    </source>
</evidence>